<feature type="transmembrane region" description="Helical" evidence="8">
    <location>
        <begin position="301"/>
        <end position="324"/>
    </location>
</feature>
<dbReference type="PANTHER" id="PTHR33908">
    <property type="entry name" value="MANNOSYLTRANSFERASE YKCB-RELATED"/>
    <property type="match status" value="1"/>
</dbReference>
<name>A0A964DY46_9PROT</name>
<dbReference type="GO" id="GO:0016763">
    <property type="term" value="F:pentosyltransferase activity"/>
    <property type="evidence" value="ECO:0007669"/>
    <property type="project" value="TreeGrafter"/>
</dbReference>
<evidence type="ECO:0000259" key="9">
    <source>
        <dbReference type="Pfam" id="PF13231"/>
    </source>
</evidence>
<evidence type="ECO:0000313" key="10">
    <source>
        <dbReference type="EMBL" id="MCB8874727.1"/>
    </source>
</evidence>
<dbReference type="Pfam" id="PF13231">
    <property type="entry name" value="PMT_2"/>
    <property type="match status" value="1"/>
</dbReference>
<evidence type="ECO:0000256" key="8">
    <source>
        <dbReference type="SAM" id="Phobius"/>
    </source>
</evidence>
<dbReference type="GO" id="GO:0005886">
    <property type="term" value="C:plasma membrane"/>
    <property type="evidence" value="ECO:0007669"/>
    <property type="project" value="UniProtKB-SubCell"/>
</dbReference>
<keyword evidence="4" id="KW-0808">Transferase</keyword>
<evidence type="ECO:0000313" key="11">
    <source>
        <dbReference type="Proteomes" id="UP000708298"/>
    </source>
</evidence>
<keyword evidence="5 8" id="KW-0812">Transmembrane</keyword>
<feature type="transmembrane region" description="Helical" evidence="8">
    <location>
        <begin position="344"/>
        <end position="363"/>
    </location>
</feature>
<keyword evidence="7 8" id="KW-0472">Membrane</keyword>
<keyword evidence="11" id="KW-1185">Reference proteome</keyword>
<keyword evidence="3" id="KW-0328">Glycosyltransferase</keyword>
<reference evidence="10" key="2">
    <citation type="submission" date="2021-01" db="EMBL/GenBank/DDBJ databases">
        <authorList>
            <person name="Mieszkin S."/>
            <person name="Pouder E."/>
            <person name="Alain K."/>
        </authorList>
    </citation>
    <scope>NUCLEOTIDE SEQUENCE</scope>
    <source>
        <strain evidence="10">HW T2.11</strain>
    </source>
</reference>
<comment type="subcellular location">
    <subcellularLocation>
        <location evidence="1">Cell membrane</location>
        <topology evidence="1">Multi-pass membrane protein</topology>
    </subcellularLocation>
</comment>
<evidence type="ECO:0000256" key="3">
    <source>
        <dbReference type="ARBA" id="ARBA00022676"/>
    </source>
</evidence>
<evidence type="ECO:0000256" key="6">
    <source>
        <dbReference type="ARBA" id="ARBA00022989"/>
    </source>
</evidence>
<dbReference type="GO" id="GO:0009103">
    <property type="term" value="P:lipopolysaccharide biosynthetic process"/>
    <property type="evidence" value="ECO:0007669"/>
    <property type="project" value="UniProtKB-ARBA"/>
</dbReference>
<feature type="transmembrane region" description="Helical" evidence="8">
    <location>
        <begin position="193"/>
        <end position="226"/>
    </location>
</feature>
<keyword evidence="6 8" id="KW-1133">Transmembrane helix</keyword>
<feature type="transmembrane region" description="Helical" evidence="8">
    <location>
        <begin position="370"/>
        <end position="390"/>
    </location>
</feature>
<feature type="transmembrane region" description="Helical" evidence="8">
    <location>
        <begin position="396"/>
        <end position="415"/>
    </location>
</feature>
<accession>A0A964DY46</accession>
<dbReference type="EMBL" id="JAESVB010000002">
    <property type="protein sequence ID" value="MCB8874727.1"/>
    <property type="molecule type" value="Genomic_DNA"/>
</dbReference>
<evidence type="ECO:0000256" key="1">
    <source>
        <dbReference type="ARBA" id="ARBA00004651"/>
    </source>
</evidence>
<dbReference type="AlphaFoldDB" id="A0A964DY46"/>
<protein>
    <submittedName>
        <fullName evidence="10">Glycosyltransferase family 39 protein</fullName>
    </submittedName>
</protein>
<dbReference type="GO" id="GO:0010041">
    <property type="term" value="P:response to iron(III) ion"/>
    <property type="evidence" value="ECO:0007669"/>
    <property type="project" value="TreeGrafter"/>
</dbReference>
<organism evidence="10 11">
    <name type="scientific">Acidisoma silvae</name>
    <dbReference type="NCBI Taxonomy" id="2802396"/>
    <lineage>
        <taxon>Bacteria</taxon>
        <taxon>Pseudomonadati</taxon>
        <taxon>Pseudomonadota</taxon>
        <taxon>Alphaproteobacteria</taxon>
        <taxon>Acetobacterales</taxon>
        <taxon>Acidocellaceae</taxon>
        <taxon>Acidisoma</taxon>
    </lineage>
</organism>
<proteinExistence type="predicted"/>
<dbReference type="RefSeq" id="WP_227320391.1">
    <property type="nucleotide sequence ID" value="NZ_JAESVB010000002.1"/>
</dbReference>
<feature type="transmembrane region" description="Helical" evidence="8">
    <location>
        <begin position="155"/>
        <end position="173"/>
    </location>
</feature>
<evidence type="ECO:0000256" key="4">
    <source>
        <dbReference type="ARBA" id="ARBA00022679"/>
    </source>
</evidence>
<dbReference type="InterPro" id="IPR050297">
    <property type="entry name" value="LipidA_mod_glycosyltrf_83"/>
</dbReference>
<dbReference type="InterPro" id="IPR038731">
    <property type="entry name" value="RgtA/B/C-like"/>
</dbReference>
<gene>
    <name evidence="10" type="ORF">ASILVAE211_05985</name>
</gene>
<evidence type="ECO:0000256" key="2">
    <source>
        <dbReference type="ARBA" id="ARBA00022475"/>
    </source>
</evidence>
<keyword evidence="2" id="KW-1003">Cell membrane</keyword>
<feature type="transmembrane region" description="Helical" evidence="8">
    <location>
        <begin position="128"/>
        <end position="148"/>
    </location>
</feature>
<feature type="transmembrane region" description="Helical" evidence="8">
    <location>
        <begin position="238"/>
        <end position="257"/>
    </location>
</feature>
<dbReference type="Proteomes" id="UP000708298">
    <property type="component" value="Unassembled WGS sequence"/>
</dbReference>
<dbReference type="PANTHER" id="PTHR33908:SF3">
    <property type="entry name" value="UNDECAPRENYL PHOSPHATE-ALPHA-4-AMINO-4-DEOXY-L-ARABINOSE ARABINOSYL TRANSFERASE"/>
    <property type="match status" value="1"/>
</dbReference>
<evidence type="ECO:0000256" key="5">
    <source>
        <dbReference type="ARBA" id="ARBA00022692"/>
    </source>
</evidence>
<evidence type="ECO:0000256" key="7">
    <source>
        <dbReference type="ARBA" id="ARBA00023136"/>
    </source>
</evidence>
<feature type="domain" description="Glycosyltransferase RgtA/B/C/D-like" evidence="9">
    <location>
        <begin position="97"/>
        <end position="177"/>
    </location>
</feature>
<sequence length="567" mass="62359">MSAVSPRSDQPVVTLRTRASAWLAAQSRARLAIALFLAVSLVGFVARFYGIDNMPFWLDEVTTVNRSNLPFWQMVVDSLSNHHLPSYFALAAAFGHYGTTEFVLRLPSALFGALSCGVLFLVGRALGGWRAGLVAGLLLALSPLQVQYGQEARSYTFVILMMAIGLLGFVQLARDPRRASLPLNQPGAKLAPWVIYTLGTLGALNVLSTAFFWLISANVGAAVILLRDKQMDRRRFLMRWLIAQAVILAGTLPWFGAMDIFTHGKMTNATNWVPQITAHSFWSVLGSLYMWRTTRLVSFHVFPAAVPGFGMLVLALAILGFLYLGRRRVAEPARAGSGQALLPALIVLAMIPPLLILAISIVKPLWMPRYLIWSSVPFLLFVGLGVNQLPRRWQNGAVAAIVLLATVNLVPYYHVETKPRWDLAATELKKDMKPGDLILASDDLPVYMMNFFLSRKGDVIAENDWTNDVFRAAKQLQSGGRVWVMIGRVGQADRTPIPNFKRIIGPLGQPVAAVHVGDLITMTLYDKPPVPAPKIAKAEDCRIVVSDKGHTHVHPITPSGCDRLALQ</sequence>
<reference evidence="10" key="1">
    <citation type="journal article" date="2021" name="Microorganisms">
        <title>Acidisoma silvae sp. nov. and Acidisomacellulosilytica sp. nov., Two Acidophilic Bacteria Isolated from Decaying Wood, Hydrolyzing Cellulose and Producing Poly-3-hydroxybutyrate.</title>
        <authorList>
            <person name="Mieszkin S."/>
            <person name="Pouder E."/>
            <person name="Uroz S."/>
            <person name="Simon-Colin C."/>
            <person name="Alain K."/>
        </authorList>
    </citation>
    <scope>NUCLEOTIDE SEQUENCE</scope>
    <source>
        <strain evidence="10">HW T2.11</strain>
    </source>
</reference>
<feature type="transmembrane region" description="Helical" evidence="8">
    <location>
        <begin position="31"/>
        <end position="51"/>
    </location>
</feature>
<comment type="caution">
    <text evidence="10">The sequence shown here is derived from an EMBL/GenBank/DDBJ whole genome shotgun (WGS) entry which is preliminary data.</text>
</comment>